<dbReference type="OrthoDB" id="2973140at2"/>
<keyword evidence="2" id="KW-1185">Reference proteome</keyword>
<evidence type="ECO:0008006" key="3">
    <source>
        <dbReference type="Google" id="ProtNLM"/>
    </source>
</evidence>
<sequence length="59" mass="6891">MNIAATNLTRGVESRRYTLVMKLEALGYTEDRVGKQTKDMTLTELEQIYINVREQRNDL</sequence>
<comment type="caution">
    <text evidence="1">The sequence shown here is derived from an EMBL/GenBank/DDBJ whole genome shotgun (WGS) entry which is preliminary data.</text>
</comment>
<protein>
    <recommendedName>
        <fullName evidence="3">Fur-regulated basic protein FbpA</fullName>
    </recommendedName>
</protein>
<name>A0A4Z0H425_9BACI</name>
<gene>
    <name evidence="1" type="ORF">E4663_09350</name>
</gene>
<dbReference type="RefSeq" id="WP_079480553.1">
    <property type="nucleotide sequence ID" value="NZ_FVYZ01000004.1"/>
</dbReference>
<evidence type="ECO:0000313" key="2">
    <source>
        <dbReference type="Proteomes" id="UP000297982"/>
    </source>
</evidence>
<organism evidence="1 2">
    <name type="scientific">Halobacillus salinus</name>
    <dbReference type="NCBI Taxonomy" id="192814"/>
    <lineage>
        <taxon>Bacteria</taxon>
        <taxon>Bacillati</taxon>
        <taxon>Bacillota</taxon>
        <taxon>Bacilli</taxon>
        <taxon>Bacillales</taxon>
        <taxon>Bacillaceae</taxon>
        <taxon>Halobacillus</taxon>
    </lineage>
</organism>
<dbReference type="AlphaFoldDB" id="A0A4Z0H425"/>
<dbReference type="EMBL" id="SRJC01000001">
    <property type="protein sequence ID" value="TGB05178.1"/>
    <property type="molecule type" value="Genomic_DNA"/>
</dbReference>
<dbReference type="Proteomes" id="UP000297982">
    <property type="component" value="Unassembled WGS sequence"/>
</dbReference>
<reference evidence="1 2" key="1">
    <citation type="journal article" date="2003" name="Int. J. Syst. Evol. Microbiol.">
        <title>Halobacillus salinus sp. nov., isolated from a salt lake on the coast of the East Sea in Korea.</title>
        <authorList>
            <person name="Yoon J.H."/>
            <person name="Kang K.H."/>
            <person name="Park Y.H."/>
        </authorList>
    </citation>
    <scope>NUCLEOTIDE SEQUENCE [LARGE SCALE GENOMIC DNA]</scope>
    <source>
        <strain evidence="1 2">HSL-3</strain>
    </source>
</reference>
<accession>A0A4Z0H425</accession>
<proteinExistence type="predicted"/>
<evidence type="ECO:0000313" key="1">
    <source>
        <dbReference type="EMBL" id="TGB05178.1"/>
    </source>
</evidence>